<evidence type="ECO:0008006" key="8">
    <source>
        <dbReference type="Google" id="ProtNLM"/>
    </source>
</evidence>
<dbReference type="Proteomes" id="UP000176422">
    <property type="component" value="Unassembled WGS sequence"/>
</dbReference>
<dbReference type="PANTHER" id="PTHR34139:SF1">
    <property type="entry name" value="RNASE MJ1380-RELATED"/>
    <property type="match status" value="1"/>
</dbReference>
<keyword evidence="4" id="KW-0547">Nucleotide-binding</keyword>
<dbReference type="InterPro" id="IPR051813">
    <property type="entry name" value="HepT_RNase_toxin"/>
</dbReference>
<dbReference type="InterPro" id="IPR008201">
    <property type="entry name" value="HepT-like"/>
</dbReference>
<keyword evidence="5" id="KW-0378">Hydrolase</keyword>
<keyword evidence="1" id="KW-0597">Phosphoprotein</keyword>
<sequence>MSKRDAKLYIEDIKNAIGKIERYAAEMSFGDFANDEKTFDAVIWNIIVIGEAVMNIPKEIKGEYPGAPWDEMVNMHNKMMHEYFEANDNILWDTIKGDIPKLKEQIEKIAL</sequence>
<dbReference type="GO" id="GO:0110001">
    <property type="term" value="C:toxin-antitoxin complex"/>
    <property type="evidence" value="ECO:0007669"/>
    <property type="project" value="InterPro"/>
</dbReference>
<dbReference type="STRING" id="1802559.A2372_01275"/>
<protein>
    <recommendedName>
        <fullName evidence="8">DUF86 domain-containing protein</fullName>
    </recommendedName>
</protein>
<evidence type="ECO:0000256" key="5">
    <source>
        <dbReference type="ARBA" id="ARBA00022801"/>
    </source>
</evidence>
<dbReference type="EMBL" id="MGIT01000003">
    <property type="protein sequence ID" value="OGM92798.1"/>
    <property type="molecule type" value="Genomic_DNA"/>
</dbReference>
<evidence type="ECO:0000313" key="6">
    <source>
        <dbReference type="EMBL" id="OGM92798.1"/>
    </source>
</evidence>
<evidence type="ECO:0000256" key="4">
    <source>
        <dbReference type="ARBA" id="ARBA00022741"/>
    </source>
</evidence>
<keyword evidence="3" id="KW-0540">Nuclease</keyword>
<evidence type="ECO:0000256" key="2">
    <source>
        <dbReference type="ARBA" id="ARBA00022649"/>
    </source>
</evidence>
<keyword evidence="2" id="KW-1277">Toxin-antitoxin system</keyword>
<evidence type="ECO:0000256" key="3">
    <source>
        <dbReference type="ARBA" id="ARBA00022722"/>
    </source>
</evidence>
<dbReference type="GO" id="GO:0000166">
    <property type="term" value="F:nucleotide binding"/>
    <property type="evidence" value="ECO:0007669"/>
    <property type="project" value="UniProtKB-KW"/>
</dbReference>
<name>A0A1F8DXP0_9BACT</name>
<dbReference type="PANTHER" id="PTHR34139">
    <property type="entry name" value="UPF0331 PROTEIN MJ0127"/>
    <property type="match status" value="1"/>
</dbReference>
<proteinExistence type="predicted"/>
<evidence type="ECO:0000256" key="1">
    <source>
        <dbReference type="ARBA" id="ARBA00022553"/>
    </source>
</evidence>
<dbReference type="AlphaFoldDB" id="A0A1F8DXP0"/>
<reference evidence="6 7" key="1">
    <citation type="journal article" date="2016" name="Nat. Commun.">
        <title>Thousands of microbial genomes shed light on interconnected biogeochemical processes in an aquifer system.</title>
        <authorList>
            <person name="Anantharaman K."/>
            <person name="Brown C.T."/>
            <person name="Hug L.A."/>
            <person name="Sharon I."/>
            <person name="Castelle C.J."/>
            <person name="Probst A.J."/>
            <person name="Thomas B.C."/>
            <person name="Singh A."/>
            <person name="Wilkins M.J."/>
            <person name="Karaoz U."/>
            <person name="Brodie E.L."/>
            <person name="Williams K.H."/>
            <person name="Hubbard S.S."/>
            <person name="Banfield J.F."/>
        </authorList>
    </citation>
    <scope>NUCLEOTIDE SEQUENCE [LARGE SCALE GENOMIC DNA]</scope>
</reference>
<dbReference type="GO" id="GO:0016787">
    <property type="term" value="F:hydrolase activity"/>
    <property type="evidence" value="ECO:0007669"/>
    <property type="project" value="UniProtKB-KW"/>
</dbReference>
<comment type="caution">
    <text evidence="6">The sequence shown here is derived from an EMBL/GenBank/DDBJ whole genome shotgun (WGS) entry which is preliminary data.</text>
</comment>
<accession>A0A1F8DXP0</accession>
<dbReference type="GO" id="GO:0004540">
    <property type="term" value="F:RNA nuclease activity"/>
    <property type="evidence" value="ECO:0007669"/>
    <property type="project" value="InterPro"/>
</dbReference>
<evidence type="ECO:0000313" key="7">
    <source>
        <dbReference type="Proteomes" id="UP000176422"/>
    </source>
</evidence>
<organism evidence="6 7">
    <name type="scientific">Candidatus Wolfebacteria bacterium RIFOXYB1_FULL_54_12</name>
    <dbReference type="NCBI Taxonomy" id="1802559"/>
    <lineage>
        <taxon>Bacteria</taxon>
        <taxon>Candidatus Wolfeibacteriota</taxon>
    </lineage>
</organism>
<dbReference type="Pfam" id="PF01934">
    <property type="entry name" value="HepT-like"/>
    <property type="match status" value="1"/>
</dbReference>
<gene>
    <name evidence="6" type="ORF">A2372_01275</name>
</gene>